<proteinExistence type="predicted"/>
<dbReference type="PANTHER" id="PTHR13754">
    <property type="entry name" value="METALLO-BETA-LACTAMASE SUPERFAMILY PROTEIN"/>
    <property type="match status" value="1"/>
</dbReference>
<organism evidence="1 2">
    <name type="scientific">Elaphomyces granulatus</name>
    <dbReference type="NCBI Taxonomy" id="519963"/>
    <lineage>
        <taxon>Eukaryota</taxon>
        <taxon>Fungi</taxon>
        <taxon>Dikarya</taxon>
        <taxon>Ascomycota</taxon>
        <taxon>Pezizomycotina</taxon>
        <taxon>Eurotiomycetes</taxon>
        <taxon>Eurotiomycetidae</taxon>
        <taxon>Eurotiales</taxon>
        <taxon>Elaphomycetaceae</taxon>
        <taxon>Elaphomyces</taxon>
    </lineage>
</organism>
<accession>A0A232LTI3</accession>
<dbReference type="EMBL" id="NPHW01004827">
    <property type="protein sequence ID" value="OXV07481.1"/>
    <property type="molecule type" value="Genomic_DNA"/>
</dbReference>
<dbReference type="OrthoDB" id="1470350at2759"/>
<dbReference type="AlphaFoldDB" id="A0A232LTI3"/>
<dbReference type="InterPro" id="IPR036866">
    <property type="entry name" value="RibonucZ/Hydroxyglut_hydro"/>
</dbReference>
<dbReference type="Proteomes" id="UP000243515">
    <property type="component" value="Unassembled WGS sequence"/>
</dbReference>
<evidence type="ECO:0000313" key="1">
    <source>
        <dbReference type="EMBL" id="OXV07481.1"/>
    </source>
</evidence>
<gene>
    <name evidence="1" type="ORF">Egran_04754</name>
</gene>
<evidence type="ECO:0008006" key="3">
    <source>
        <dbReference type="Google" id="ProtNLM"/>
    </source>
</evidence>
<sequence>MFLVSGEIPRVTPYEQGLHGALRFKSSDKEWFSDEKIEDERFLMCNLKDKGIVLFTGCSHAGVVNASKHAIDLLGGAVPLHTIVGGYHLATSDDAQVDT</sequence>
<evidence type="ECO:0000313" key="2">
    <source>
        <dbReference type="Proteomes" id="UP000243515"/>
    </source>
</evidence>
<dbReference type="InterPro" id="IPR052926">
    <property type="entry name" value="Metallo-beta-lactamase_dom"/>
</dbReference>
<keyword evidence="2" id="KW-1185">Reference proteome</keyword>
<reference evidence="1 2" key="1">
    <citation type="journal article" date="2015" name="Environ. Microbiol.">
        <title>Metagenome sequence of Elaphomyces granulatus from sporocarp tissue reveals Ascomycota ectomycorrhizal fingerprints of genome expansion and a Proteobacteria-rich microbiome.</title>
        <authorList>
            <person name="Quandt C.A."/>
            <person name="Kohler A."/>
            <person name="Hesse C.N."/>
            <person name="Sharpton T.J."/>
            <person name="Martin F."/>
            <person name="Spatafora J.W."/>
        </authorList>
    </citation>
    <scope>NUCLEOTIDE SEQUENCE [LARGE SCALE GENOMIC DNA]</scope>
    <source>
        <strain evidence="1 2">OSC145934</strain>
    </source>
</reference>
<name>A0A232LTI3_9EURO</name>
<comment type="caution">
    <text evidence="1">The sequence shown here is derived from an EMBL/GenBank/DDBJ whole genome shotgun (WGS) entry which is preliminary data.</text>
</comment>
<dbReference type="PANTHER" id="PTHR13754:SF13">
    <property type="entry name" value="METALLO-BETA-LACTAMASE SUPERFAMILY PROTEIN (AFU_ORTHOLOGUE AFUA_3G07630)"/>
    <property type="match status" value="1"/>
</dbReference>
<dbReference type="Gene3D" id="3.60.15.10">
    <property type="entry name" value="Ribonuclease Z/Hydroxyacylglutathione hydrolase-like"/>
    <property type="match status" value="1"/>
</dbReference>
<dbReference type="GO" id="GO:0016740">
    <property type="term" value="F:transferase activity"/>
    <property type="evidence" value="ECO:0007669"/>
    <property type="project" value="TreeGrafter"/>
</dbReference>
<protein>
    <recommendedName>
        <fullName evidence="3">MBL fold metallo-hydrolase</fullName>
    </recommendedName>
</protein>